<keyword evidence="3" id="KW-0269">Exonuclease</keyword>
<feature type="compositionally biased region" description="Pro residues" evidence="4">
    <location>
        <begin position="1107"/>
        <end position="1127"/>
    </location>
</feature>
<feature type="compositionally biased region" description="Low complexity" evidence="4">
    <location>
        <begin position="1163"/>
        <end position="1172"/>
    </location>
</feature>
<reference evidence="7" key="1">
    <citation type="submission" date="2021-01" db="EMBL/GenBank/DDBJ databases">
        <authorList>
            <person name="Corre E."/>
            <person name="Pelletier E."/>
            <person name="Niang G."/>
            <person name="Scheremetjew M."/>
            <person name="Finn R."/>
            <person name="Kale V."/>
            <person name="Holt S."/>
            <person name="Cochrane G."/>
            <person name="Meng A."/>
            <person name="Brown T."/>
            <person name="Cohen L."/>
        </authorList>
    </citation>
    <scope>NUCLEOTIDE SEQUENCE</scope>
    <source>
        <strain evidence="7">308</strain>
    </source>
</reference>
<feature type="domain" description="Xrn1 helical" evidence="6">
    <location>
        <begin position="603"/>
        <end position="953"/>
    </location>
</feature>
<dbReference type="InterPro" id="IPR004859">
    <property type="entry name" value="Xrn1_N"/>
</dbReference>
<accession>A0A7S1BIA3</accession>
<organism evidence="7">
    <name type="scientific">Corethron hystrix</name>
    <dbReference type="NCBI Taxonomy" id="216773"/>
    <lineage>
        <taxon>Eukaryota</taxon>
        <taxon>Sar</taxon>
        <taxon>Stramenopiles</taxon>
        <taxon>Ochrophyta</taxon>
        <taxon>Bacillariophyta</taxon>
        <taxon>Coscinodiscophyceae</taxon>
        <taxon>Corethrophycidae</taxon>
        <taxon>Corethrales</taxon>
        <taxon>Corethraceae</taxon>
        <taxon>Corethron</taxon>
    </lineage>
</organism>
<name>A0A7S1BIA3_9STRA</name>
<dbReference type="GO" id="GO:0000956">
    <property type="term" value="P:nuclear-transcribed mRNA catabolic process"/>
    <property type="evidence" value="ECO:0007669"/>
    <property type="project" value="TreeGrafter"/>
</dbReference>
<dbReference type="Pfam" id="PF03159">
    <property type="entry name" value="XRN_N"/>
    <property type="match status" value="1"/>
</dbReference>
<feature type="region of interest" description="Disordered" evidence="4">
    <location>
        <begin position="1008"/>
        <end position="1135"/>
    </location>
</feature>
<dbReference type="AlphaFoldDB" id="A0A7S1BIA3"/>
<evidence type="ECO:0000313" key="7">
    <source>
        <dbReference type="EMBL" id="CAD8888376.1"/>
    </source>
</evidence>
<evidence type="ECO:0000256" key="4">
    <source>
        <dbReference type="SAM" id="MobiDB-lite"/>
    </source>
</evidence>
<dbReference type="Gene3D" id="1.25.40.1050">
    <property type="match status" value="1"/>
</dbReference>
<feature type="compositionally biased region" description="Polar residues" evidence="4">
    <location>
        <begin position="1086"/>
        <end position="1106"/>
    </location>
</feature>
<dbReference type="GO" id="GO:0006397">
    <property type="term" value="P:mRNA processing"/>
    <property type="evidence" value="ECO:0007669"/>
    <property type="project" value="UniProtKB-KW"/>
</dbReference>
<dbReference type="Gene3D" id="3.40.50.12390">
    <property type="match status" value="2"/>
</dbReference>
<dbReference type="PANTHER" id="PTHR12341:SF41">
    <property type="entry name" value="5'-3' EXORIBONUCLEASE 2"/>
    <property type="match status" value="1"/>
</dbReference>
<dbReference type="EMBL" id="HBFR01021583">
    <property type="protein sequence ID" value="CAD8888376.1"/>
    <property type="molecule type" value="Transcribed_RNA"/>
</dbReference>
<dbReference type="GO" id="GO:0005634">
    <property type="term" value="C:nucleus"/>
    <property type="evidence" value="ECO:0007669"/>
    <property type="project" value="UniProtKB-SubCell"/>
</dbReference>
<keyword evidence="1" id="KW-0540">Nuclease</keyword>
<dbReference type="PANTHER" id="PTHR12341">
    <property type="entry name" value="5'-&gt;3' EXORIBONUCLEASE"/>
    <property type="match status" value="1"/>
</dbReference>
<dbReference type="InterPro" id="IPR041412">
    <property type="entry name" value="Xrn1_helical"/>
</dbReference>
<gene>
    <name evidence="7" type="ORF">CHYS00102_LOCUS15574</name>
</gene>
<evidence type="ECO:0000259" key="5">
    <source>
        <dbReference type="Pfam" id="PF03159"/>
    </source>
</evidence>
<proteinExistence type="predicted"/>
<feature type="domain" description="Xrn1 N-terminal" evidence="5">
    <location>
        <begin position="1"/>
        <end position="255"/>
    </location>
</feature>
<dbReference type="InterPro" id="IPR027073">
    <property type="entry name" value="5_3_exoribonuclease"/>
</dbReference>
<dbReference type="Pfam" id="PF17846">
    <property type="entry name" value="XRN_M"/>
    <property type="match status" value="2"/>
</dbReference>
<sequence>MGVPAFYRWLSEKYPKIVTDVLEERVSLPDGSSIAVPPDIRAPTPDGLETHSLYIDMNGIIHPCSHPEHGPQPSTEIEMYDNVVAYVDRLVCAVRPRRMLYLAVDGVAPRAKMNQQRARRFRSAQDVREAAALEVEVREELRKMGRPVPPKGPEAWDSNVITPGTPFMLGLSDHLRHYIRLRLSTEPAWRELKVIFSDASIPGEGEHKIMSHIRCQRATPNYDPNTVHCLHGLDADLIMLALATHELNFYILREEVLFGRRGAEQAQSRREASGHAAKQRMLDEIAGPGAMDLLQNKYKPLQRLSVSVLREYLAYEFSILSTLVPFRWDFERVVDDIVFMCFFVGNDFLPHLPSLDIRDGALDFLFNVYKRILPGLGNYLSSPGGIVNLKAVDIILSEVGLIEDYVFGMRYENEDAVQKRRDSQKCRNEGKRLTNITSDSKRYRNEEKKLTHFNSVPKVAAASKFVGRSARALFTTATKAEERTVAPALRTSSKVGDNVPLGRKKVETTFLQMTPDSYGDGDGTLRKRKSENNIRIGGGTIKISTTERNIAAAKRLKNMISSRPLSKSGPTLANFTSSASQVSTAKNDHDGNLQTLERFPNENNNQSNLNENVIDNKGASSDDNEFEPSIMPEVADKEITEEEVASAKALFKDKVKEATRAQLDKHAAEVVDNVRLHETGWRDRYYRDKCKAEDIEGRGGREELFRQYIMGLAWVMRYYYHGVASWKWYFPFHYAPFASDLKNIIRFEKDCKSFELRKPFSPVEQLMAVLPEDSNHAVPVATRSLMSEKSCISDFYPKVVKCDPNGKAMPWLWVVLLPFIDEDRLFAALEPKKQNWTKKDHLCNARGLDDGYIYVHQSNPLASAHSYDIITNEKSSLGDASLWNGFTGFVRFPLDNEKIEYDTTIPAPPRSCLGVIDKNRAICVAFSEPEARPHRSEVIRGAIPPPATLQTEDRYLKKPRLNRGGKTIAFLGSTPFSEAALQQNQGGGGRDHLPRNKFLGNNIPPGGAFFNNSGGGGHNTSFHHPPPSFVPGRSDPRQHGRGGGGYKGPPLPSSHGNFLQPLPYHHNSNPYQQHNRHGNSFGGTGSSNRNFGQQNVQNFTSYNNFSHPPPAPVGVRPPPRGPPPTNIPPSSRVTGFQPMQQSLQSLVGHMFSDHSNGGHKNNRTSTGNNSGGFQSVPPSAGGGSQTNFAFGEKRNTRNTHIRFSHDGNPGEGKQPKKNTHIGFSFNDKPGEGKQHQNSLSKNKEIRSAVNPNMMQHLRSQLATTLQEKKQQQQQN</sequence>
<feature type="domain" description="Xrn1 helical" evidence="6">
    <location>
        <begin position="328"/>
        <end position="484"/>
    </location>
</feature>
<evidence type="ECO:0000256" key="2">
    <source>
        <dbReference type="ARBA" id="ARBA00022801"/>
    </source>
</evidence>
<protein>
    <submittedName>
        <fullName evidence="7">Uncharacterized protein</fullName>
    </submittedName>
</protein>
<evidence type="ECO:0000256" key="1">
    <source>
        <dbReference type="ARBA" id="ARBA00022722"/>
    </source>
</evidence>
<evidence type="ECO:0000256" key="3">
    <source>
        <dbReference type="ARBA" id="ARBA00022839"/>
    </source>
</evidence>
<feature type="region of interest" description="Disordered" evidence="4">
    <location>
        <begin position="1150"/>
        <end position="1252"/>
    </location>
</feature>
<dbReference type="GO" id="GO:0004534">
    <property type="term" value="F:5'-3' RNA exonuclease activity"/>
    <property type="evidence" value="ECO:0007669"/>
    <property type="project" value="InterPro"/>
</dbReference>
<dbReference type="GO" id="GO:0003723">
    <property type="term" value="F:RNA binding"/>
    <property type="evidence" value="ECO:0007669"/>
    <property type="project" value="TreeGrafter"/>
</dbReference>
<dbReference type="CDD" id="cd18673">
    <property type="entry name" value="PIN_XRN1-2-like"/>
    <property type="match status" value="1"/>
</dbReference>
<keyword evidence="2" id="KW-0378">Hydrolase</keyword>
<evidence type="ECO:0000259" key="6">
    <source>
        <dbReference type="Pfam" id="PF17846"/>
    </source>
</evidence>